<dbReference type="EMBL" id="VHSH01000003">
    <property type="protein sequence ID" value="TQV80567.1"/>
    <property type="molecule type" value="Genomic_DNA"/>
</dbReference>
<keyword evidence="4" id="KW-1185">Reference proteome</keyword>
<evidence type="ECO:0000313" key="4">
    <source>
        <dbReference type="Proteomes" id="UP000315252"/>
    </source>
</evidence>
<dbReference type="OrthoDB" id="9811616at2"/>
<dbReference type="Proteomes" id="UP000315252">
    <property type="component" value="Unassembled WGS sequence"/>
</dbReference>
<comment type="caution">
    <text evidence="3">The sequence shown here is derived from an EMBL/GenBank/DDBJ whole genome shotgun (WGS) entry which is preliminary data.</text>
</comment>
<dbReference type="Gene3D" id="1.10.472.20">
    <property type="entry name" value="Nitrile hydratase, beta subunit"/>
    <property type="match status" value="1"/>
</dbReference>
<accession>A0A545TTL4</accession>
<feature type="compositionally biased region" description="Polar residues" evidence="1">
    <location>
        <begin position="1"/>
        <end position="20"/>
    </location>
</feature>
<dbReference type="NCBIfam" id="TIGR03889">
    <property type="entry name" value="nitrile_acc"/>
    <property type="match status" value="1"/>
</dbReference>
<dbReference type="AlphaFoldDB" id="A0A545TTL4"/>
<dbReference type="Pfam" id="PF21006">
    <property type="entry name" value="NHase_beta_N"/>
    <property type="match status" value="1"/>
</dbReference>
<protein>
    <submittedName>
        <fullName evidence="3">Nitrile hydratase accessory protein</fullName>
    </submittedName>
</protein>
<sequence length="127" mass="13913">MRGKATLTQPEAPQKSNPATQPDPKVFDEPWQAQAFALTVTLHESGLFDWPEWAQFLSAELHQKSAKEDGSDYYSHWLTALEKLLASKGVVDVPSVAALAKSWQRAAHATPHGVAITLDNDPIGRPV</sequence>
<name>A0A545TTL4_9PROT</name>
<evidence type="ECO:0000256" key="1">
    <source>
        <dbReference type="SAM" id="MobiDB-lite"/>
    </source>
</evidence>
<proteinExistence type="predicted"/>
<feature type="domain" description="Nitrile hydratase beta subunit-like N-terminal" evidence="2">
    <location>
        <begin position="20"/>
        <end position="104"/>
    </location>
</feature>
<dbReference type="InterPro" id="IPR042262">
    <property type="entry name" value="CN_hydtase_beta_C"/>
</dbReference>
<dbReference type="InterPro" id="IPR049054">
    <property type="entry name" value="CN_hydtase_beta-like_N"/>
</dbReference>
<evidence type="ECO:0000259" key="2">
    <source>
        <dbReference type="Pfam" id="PF21006"/>
    </source>
</evidence>
<dbReference type="InterPro" id="IPR023808">
    <property type="entry name" value="Nitrile_Hydratase_acc_put"/>
</dbReference>
<reference evidence="3 4" key="1">
    <citation type="submission" date="2019-06" db="EMBL/GenBank/DDBJ databases">
        <title>Whole genome sequence for Rhodospirillaceae sp. R148.</title>
        <authorList>
            <person name="Wang G."/>
        </authorList>
    </citation>
    <scope>NUCLEOTIDE SEQUENCE [LARGE SCALE GENOMIC DNA]</scope>
    <source>
        <strain evidence="3 4">R148</strain>
    </source>
</reference>
<gene>
    <name evidence="3" type="ORF">FKG95_10365</name>
</gene>
<dbReference type="SUPFAM" id="SSF50090">
    <property type="entry name" value="Electron transport accessory proteins"/>
    <property type="match status" value="1"/>
</dbReference>
<evidence type="ECO:0000313" key="3">
    <source>
        <dbReference type="EMBL" id="TQV80567.1"/>
    </source>
</evidence>
<feature type="region of interest" description="Disordered" evidence="1">
    <location>
        <begin position="1"/>
        <end position="26"/>
    </location>
</feature>
<organism evidence="3 4">
    <name type="scientific">Denitrobaculum tricleocarpae</name>
    <dbReference type="NCBI Taxonomy" id="2591009"/>
    <lineage>
        <taxon>Bacteria</taxon>
        <taxon>Pseudomonadati</taxon>
        <taxon>Pseudomonadota</taxon>
        <taxon>Alphaproteobacteria</taxon>
        <taxon>Rhodospirillales</taxon>
        <taxon>Rhodospirillaceae</taxon>
        <taxon>Denitrobaculum</taxon>
    </lineage>
</organism>
<dbReference type="InterPro" id="IPR008990">
    <property type="entry name" value="Elect_transpt_acc-like_dom_sf"/>
</dbReference>